<protein>
    <submittedName>
        <fullName evidence="2">DUF2236 domain-containing protein</fullName>
    </submittedName>
</protein>
<organism evidence="2 3">
    <name type="scientific">Acidovorax bellezanensis</name>
    <dbReference type="NCBI Taxonomy" id="2976702"/>
    <lineage>
        <taxon>Bacteria</taxon>
        <taxon>Pseudomonadati</taxon>
        <taxon>Pseudomonadota</taxon>
        <taxon>Betaproteobacteria</taxon>
        <taxon>Burkholderiales</taxon>
        <taxon>Comamonadaceae</taxon>
        <taxon>Acidovorax</taxon>
    </lineage>
</organism>
<reference evidence="2 3" key="1">
    <citation type="submission" date="2022-09" db="EMBL/GenBank/DDBJ databases">
        <title>Draft genome of isolate Be4.</title>
        <authorList>
            <person name="Sanchez-Castro I."/>
            <person name="Martinez-Rodriguez P."/>
            <person name="Descostes M."/>
            <person name="Merroun M."/>
        </authorList>
    </citation>
    <scope>NUCLEOTIDE SEQUENCE [LARGE SCALE GENOMIC DNA]</scope>
    <source>
        <strain evidence="2 3">Be4</strain>
    </source>
</reference>
<evidence type="ECO:0000259" key="1">
    <source>
        <dbReference type="Pfam" id="PF09995"/>
    </source>
</evidence>
<dbReference type="PANTHER" id="PTHR37539:SF1">
    <property type="entry name" value="ER-BOUND OXYGENASE MPAB_MPAB'_RUBBER OXYGENASE CATALYTIC DOMAIN-CONTAINING PROTEIN"/>
    <property type="match status" value="1"/>
</dbReference>
<gene>
    <name evidence="2" type="ORF">N0K08_09575</name>
</gene>
<dbReference type="InterPro" id="IPR037473">
    <property type="entry name" value="Lcp-like"/>
</dbReference>
<evidence type="ECO:0000313" key="3">
    <source>
        <dbReference type="Proteomes" id="UP001525968"/>
    </source>
</evidence>
<sequence length="399" mass="43442">MPTLHSTPLDVSAQFGADAQALVTQMAQGADPLADALTAVLMTGPRSLADLLQRGMAQGHAALPDAPPEMAALLQQAQTRPSWANAQQVQRGVDAYLGIGALWLGIALGPGSLAHTYSSPSVARVLIATANLKDRAMRRLQETANWQYHTMRPGSLEPGAPGYVHTLQVRLLHARVRANLLAQGWNVAERGLPINQLELMRTWLDFTAVPFHAMGKLGIEFTPEEYQDLYHAWHGVAHLLGIEERYYRRVHDQASGEAMLALIDAASGAPNADSALLTTHMLEAAGQRLAPLMQIPPDVAVGLMQGFCRLIHGDEMADRLAVPRTWWAALMPTFANANRYQRLLQRQDAQVHGSKVQATLGAFDQLIDLLKGETTYQRNLNPQATVHALPVSLSEAEQA</sequence>
<name>A0ABT2PK70_9BURK</name>
<dbReference type="PANTHER" id="PTHR37539">
    <property type="entry name" value="SECRETED PROTEIN-RELATED"/>
    <property type="match status" value="1"/>
</dbReference>
<evidence type="ECO:0000313" key="2">
    <source>
        <dbReference type="EMBL" id="MCT9810885.1"/>
    </source>
</evidence>
<keyword evidence="3" id="KW-1185">Reference proteome</keyword>
<dbReference type="Proteomes" id="UP001525968">
    <property type="component" value="Unassembled WGS sequence"/>
</dbReference>
<dbReference type="Pfam" id="PF09995">
    <property type="entry name" value="MPAB_Lcp_cat"/>
    <property type="match status" value="1"/>
</dbReference>
<dbReference type="EMBL" id="JAODYH010000004">
    <property type="protein sequence ID" value="MCT9810885.1"/>
    <property type="molecule type" value="Genomic_DNA"/>
</dbReference>
<comment type="caution">
    <text evidence="2">The sequence shown here is derived from an EMBL/GenBank/DDBJ whole genome shotgun (WGS) entry which is preliminary data.</text>
</comment>
<dbReference type="InterPro" id="IPR018713">
    <property type="entry name" value="MPAB/Lcp_cat_dom"/>
</dbReference>
<accession>A0ABT2PK70</accession>
<proteinExistence type="predicted"/>
<dbReference type="RefSeq" id="WP_261500029.1">
    <property type="nucleotide sequence ID" value="NZ_JAODYH010000004.1"/>
</dbReference>
<feature type="domain" description="ER-bound oxygenase mpaB/mpaB'/Rubber oxygenase catalytic" evidence="1">
    <location>
        <begin position="105"/>
        <end position="329"/>
    </location>
</feature>